<comment type="similarity">
    <text evidence="2 7">Belongs to the glucose-6-phosphate dehydrogenase family.</text>
</comment>
<feature type="binding site" evidence="7">
    <location>
        <position position="247"/>
    </location>
    <ligand>
        <name>substrate</name>
    </ligand>
</feature>
<dbReference type="PANTHER" id="PTHR23429:SF0">
    <property type="entry name" value="GLUCOSE-6-PHOSPHATE 1-DEHYDROGENASE"/>
    <property type="match status" value="1"/>
</dbReference>
<keyword evidence="5 7" id="KW-0560">Oxidoreductase</keyword>
<evidence type="ECO:0000259" key="9">
    <source>
        <dbReference type="Pfam" id="PF00479"/>
    </source>
</evidence>
<dbReference type="NCBIfam" id="TIGR00871">
    <property type="entry name" value="zwf"/>
    <property type="match status" value="1"/>
</dbReference>
<accession>A0A7W8QHV5</accession>
<comment type="caution">
    <text evidence="11">The sequence shown here is derived from an EMBL/GenBank/DDBJ whole genome shotgun (WGS) entry which is preliminary data.</text>
</comment>
<evidence type="ECO:0000256" key="2">
    <source>
        <dbReference type="ARBA" id="ARBA00009975"/>
    </source>
</evidence>
<dbReference type="Gene3D" id="3.30.360.10">
    <property type="entry name" value="Dihydrodipicolinate Reductase, domain 2"/>
    <property type="match status" value="1"/>
</dbReference>
<dbReference type="GO" id="GO:0009051">
    <property type="term" value="P:pentose-phosphate shunt, oxidative branch"/>
    <property type="evidence" value="ECO:0007669"/>
    <property type="project" value="TreeGrafter"/>
</dbReference>
<evidence type="ECO:0000256" key="8">
    <source>
        <dbReference type="SAM" id="MobiDB-lite"/>
    </source>
</evidence>
<keyword evidence="12" id="KW-1185">Reference proteome</keyword>
<feature type="binding site" evidence="7">
    <location>
        <position position="190"/>
    </location>
    <ligand>
        <name>substrate</name>
    </ligand>
</feature>
<feature type="binding site" evidence="7">
    <location>
        <position position="228"/>
    </location>
    <ligand>
        <name>substrate</name>
    </ligand>
</feature>
<evidence type="ECO:0000259" key="10">
    <source>
        <dbReference type="Pfam" id="PF02781"/>
    </source>
</evidence>
<proteinExistence type="inferred from homology"/>
<evidence type="ECO:0000256" key="7">
    <source>
        <dbReference type="HAMAP-Rule" id="MF_00966"/>
    </source>
</evidence>
<dbReference type="Gene3D" id="3.40.50.720">
    <property type="entry name" value="NAD(P)-binding Rossmann-like Domain"/>
    <property type="match status" value="1"/>
</dbReference>
<evidence type="ECO:0000256" key="3">
    <source>
        <dbReference type="ARBA" id="ARBA00022526"/>
    </source>
</evidence>
<dbReference type="InterPro" id="IPR001282">
    <property type="entry name" value="G6P_DH"/>
</dbReference>
<dbReference type="GO" id="GO:0050661">
    <property type="term" value="F:NADP binding"/>
    <property type="evidence" value="ECO:0007669"/>
    <property type="project" value="UniProtKB-UniRule"/>
</dbReference>
<feature type="active site" description="Proton acceptor" evidence="7">
    <location>
        <position position="252"/>
    </location>
</feature>
<dbReference type="PANTHER" id="PTHR23429">
    <property type="entry name" value="GLUCOSE-6-PHOSPHATE 1-DEHYDROGENASE G6PD"/>
    <property type="match status" value="1"/>
</dbReference>
<dbReference type="GO" id="GO:0005829">
    <property type="term" value="C:cytosol"/>
    <property type="evidence" value="ECO:0007669"/>
    <property type="project" value="TreeGrafter"/>
</dbReference>
<dbReference type="GO" id="GO:0004345">
    <property type="term" value="F:glucose-6-phosphate dehydrogenase activity"/>
    <property type="evidence" value="ECO:0007669"/>
    <property type="project" value="UniProtKB-UniRule"/>
</dbReference>
<feature type="binding site" evidence="7">
    <location>
        <position position="59"/>
    </location>
    <ligand>
        <name>NADP(+)</name>
        <dbReference type="ChEBI" id="CHEBI:58349"/>
    </ligand>
</feature>
<comment type="pathway">
    <text evidence="1 7">Carbohydrate degradation; pentose phosphate pathway; D-ribulose 5-phosphate from D-glucose 6-phosphate (oxidative stage): step 1/3.</text>
</comment>
<comment type="function">
    <text evidence="7">Catalyzes the oxidation of glucose 6-phosphate to 6-phosphogluconolactone.</text>
</comment>
<dbReference type="Proteomes" id="UP000572635">
    <property type="component" value="Unassembled WGS sequence"/>
</dbReference>
<comment type="caution">
    <text evidence="7">Lacks conserved residue(s) required for the propagation of feature annotation.</text>
</comment>
<name>A0A7W8QHV5_9ACTN</name>
<comment type="catalytic activity">
    <reaction evidence="7">
        <text>D-glucose 6-phosphate + NADP(+) = 6-phospho-D-glucono-1,5-lactone + NADPH + H(+)</text>
        <dbReference type="Rhea" id="RHEA:15841"/>
        <dbReference type="ChEBI" id="CHEBI:15378"/>
        <dbReference type="ChEBI" id="CHEBI:57783"/>
        <dbReference type="ChEBI" id="CHEBI:57955"/>
        <dbReference type="ChEBI" id="CHEBI:58349"/>
        <dbReference type="ChEBI" id="CHEBI:61548"/>
        <dbReference type="EC" id="1.1.1.49"/>
    </reaction>
</comment>
<keyword evidence="3 7" id="KW-0313">Glucose metabolism</keyword>
<evidence type="ECO:0000256" key="6">
    <source>
        <dbReference type="ARBA" id="ARBA00023277"/>
    </source>
</evidence>
<dbReference type="EMBL" id="JACHDB010000001">
    <property type="protein sequence ID" value="MBB5430636.1"/>
    <property type="molecule type" value="Genomic_DNA"/>
</dbReference>
<dbReference type="InterPro" id="IPR022675">
    <property type="entry name" value="G6P_DH_C"/>
</dbReference>
<dbReference type="Pfam" id="PF00479">
    <property type="entry name" value="G6PD_N"/>
    <property type="match status" value="1"/>
</dbReference>
<dbReference type="EC" id="1.1.1.49" evidence="7"/>
<evidence type="ECO:0000256" key="5">
    <source>
        <dbReference type="ARBA" id="ARBA00023002"/>
    </source>
</evidence>
<feature type="domain" description="Glucose-6-phosphate dehydrogenase NAD-binding" evidence="9">
    <location>
        <begin position="22"/>
        <end position="199"/>
    </location>
</feature>
<feature type="binding site" evidence="7">
    <location>
        <begin position="105"/>
        <end position="106"/>
    </location>
    <ligand>
        <name>NADP(+)</name>
        <dbReference type="ChEBI" id="CHEBI:58349"/>
    </ligand>
</feature>
<keyword evidence="6 7" id="KW-0119">Carbohydrate metabolism</keyword>
<protein>
    <recommendedName>
        <fullName evidence="7">Glucose-6-phosphate 1-dehydrogenase</fullName>
        <shortName evidence="7">G6PD</shortName>
        <ecNumber evidence="7">1.1.1.49</ecNumber>
    </recommendedName>
</protein>
<dbReference type="SUPFAM" id="SSF55347">
    <property type="entry name" value="Glyceraldehyde-3-phosphate dehydrogenase-like, C-terminal domain"/>
    <property type="match status" value="1"/>
</dbReference>
<dbReference type="InterPro" id="IPR022674">
    <property type="entry name" value="G6P_DH_NAD-bd"/>
</dbReference>
<feature type="binding site" evidence="7">
    <location>
        <position position="194"/>
    </location>
    <ligand>
        <name>substrate</name>
    </ligand>
</feature>
<dbReference type="UniPathway" id="UPA00115">
    <property type="reaction ID" value="UER00408"/>
</dbReference>
<evidence type="ECO:0000313" key="12">
    <source>
        <dbReference type="Proteomes" id="UP000572635"/>
    </source>
</evidence>
<dbReference type="InterPro" id="IPR036291">
    <property type="entry name" value="NAD(P)-bd_dom_sf"/>
</dbReference>
<dbReference type="InterPro" id="IPR019796">
    <property type="entry name" value="G6P_DH_AS"/>
</dbReference>
<feature type="binding site" evidence="7">
    <location>
        <position position="352"/>
    </location>
    <ligand>
        <name>substrate</name>
    </ligand>
</feature>
<dbReference type="RefSeq" id="WP_184388655.1">
    <property type="nucleotide sequence ID" value="NZ_BAAAJD010000162.1"/>
</dbReference>
<dbReference type="HAMAP" id="MF_00966">
    <property type="entry name" value="G6PD"/>
    <property type="match status" value="1"/>
</dbReference>
<feature type="region of interest" description="Disordered" evidence="8">
    <location>
        <begin position="303"/>
        <end position="323"/>
    </location>
</feature>
<dbReference type="GO" id="GO:0006006">
    <property type="term" value="P:glucose metabolic process"/>
    <property type="evidence" value="ECO:0007669"/>
    <property type="project" value="UniProtKB-KW"/>
</dbReference>
<keyword evidence="4 7" id="KW-0521">NADP</keyword>
<feature type="binding site" evidence="7">
    <location>
        <position position="160"/>
    </location>
    <ligand>
        <name>NADP(+)</name>
        <dbReference type="ChEBI" id="CHEBI:58349"/>
    </ligand>
</feature>
<dbReference type="PRINTS" id="PR00079">
    <property type="entry name" value="G6PDHDRGNASE"/>
</dbReference>
<dbReference type="PROSITE" id="PS00069">
    <property type="entry name" value="G6P_DEHYDROGENASE"/>
    <property type="match status" value="1"/>
</dbReference>
<evidence type="ECO:0000256" key="4">
    <source>
        <dbReference type="ARBA" id="ARBA00022857"/>
    </source>
</evidence>
<dbReference type="PIRSF" id="PIRSF000110">
    <property type="entry name" value="G6PD"/>
    <property type="match status" value="1"/>
</dbReference>
<feature type="domain" description="Glucose-6-phosphate dehydrogenase C-terminal" evidence="10">
    <location>
        <begin position="201"/>
        <end position="494"/>
    </location>
</feature>
<dbReference type="Pfam" id="PF02781">
    <property type="entry name" value="G6PD_C"/>
    <property type="match status" value="1"/>
</dbReference>
<evidence type="ECO:0000313" key="11">
    <source>
        <dbReference type="EMBL" id="MBB5430636.1"/>
    </source>
</evidence>
<evidence type="ECO:0000256" key="1">
    <source>
        <dbReference type="ARBA" id="ARBA00004937"/>
    </source>
</evidence>
<sequence length="496" mass="54090">MSAAVPAPHAEPAPPTGPTDLVVFGGTGDLALRKLLPALFLCETEGGLGPEVRIIAVSRDGVDDAGYRDKAASAVRDSPSVLRAGAVSGALVRRFTDRLHHVSLDLDQPGGGWEHLSDLLGGDRDRVFYLAMPPMLFGRVCADLAANGLVTDRSRVVLEKPLGRDLASALAINDEVGAVFPEERIFRIDHYLGKETVQNLLALRFANMFLEPVWNNRWVDHVQITAAETVGVGARRDYYDRSGAMRDMVQNHLLQLLCLIAMEPPAGFDPDAVRDEKVKVLRALKPMSGLEALERTARGQYTAGTQAGRPVPGYAEEPGADGPSDTETFVALEAAVANWRWAGVPFYLRTGKRMARRYSEIAVQFRDVPHPIFPGQAAAPNRLVIRLQPEETIHLHMLAKEPGAGGLRLRPAPLELSFADTFAVRSPDAYERLLMDVMAGDPTLFMRRDEVEAAWRWTDPIISAWQGSPPEPYAPGGTGPGGAHRLLARSGRSWLD</sequence>
<organism evidence="11 12">
    <name type="scientific">Nocardiopsis composta</name>
    <dbReference type="NCBI Taxonomy" id="157465"/>
    <lineage>
        <taxon>Bacteria</taxon>
        <taxon>Bacillati</taxon>
        <taxon>Actinomycetota</taxon>
        <taxon>Actinomycetes</taxon>
        <taxon>Streptosporangiales</taxon>
        <taxon>Nocardiopsidaceae</taxon>
        <taxon>Nocardiopsis</taxon>
    </lineage>
</organism>
<dbReference type="SUPFAM" id="SSF51735">
    <property type="entry name" value="NAD(P)-binding Rossmann-fold domains"/>
    <property type="match status" value="1"/>
</dbReference>
<dbReference type="AlphaFoldDB" id="A0A7W8QHV5"/>
<gene>
    <name evidence="7" type="primary">zwf</name>
    <name evidence="11" type="ORF">HDA36_000720</name>
</gene>
<reference evidence="11 12" key="1">
    <citation type="submission" date="2020-08" db="EMBL/GenBank/DDBJ databases">
        <title>Sequencing the genomes of 1000 actinobacteria strains.</title>
        <authorList>
            <person name="Klenk H.-P."/>
        </authorList>
    </citation>
    <scope>NUCLEOTIDE SEQUENCE [LARGE SCALE GENOMIC DNA]</scope>
    <source>
        <strain evidence="11 12">DSM 44551</strain>
    </source>
</reference>